<dbReference type="NCBIfam" id="TIGR02937">
    <property type="entry name" value="sigma70-ECF"/>
    <property type="match status" value="1"/>
</dbReference>
<dbReference type="InterPro" id="IPR013325">
    <property type="entry name" value="RNA_pol_sigma_r2"/>
</dbReference>
<reference evidence="7 8" key="1">
    <citation type="submission" date="2016-11" db="EMBL/GenBank/DDBJ databases">
        <authorList>
            <person name="Jaros S."/>
            <person name="Januszkiewicz K."/>
            <person name="Wedrychowicz H."/>
        </authorList>
    </citation>
    <scope>NUCLEOTIDE SEQUENCE [LARGE SCALE GENOMIC DNA]</scope>
    <source>
        <strain evidence="7 8">DSM 22153</strain>
    </source>
</reference>
<dbReference type="InterPro" id="IPR013249">
    <property type="entry name" value="RNA_pol_sigma70_r4_t2"/>
</dbReference>
<evidence type="ECO:0000256" key="2">
    <source>
        <dbReference type="ARBA" id="ARBA00023015"/>
    </source>
</evidence>
<gene>
    <name evidence="7" type="ORF">SAMN05444272_2010</name>
</gene>
<evidence type="ECO:0000259" key="5">
    <source>
        <dbReference type="Pfam" id="PF04542"/>
    </source>
</evidence>
<feature type="domain" description="RNA polymerase sigma factor 70 region 4 type 2" evidence="6">
    <location>
        <begin position="161"/>
        <end position="213"/>
    </location>
</feature>
<protein>
    <submittedName>
        <fullName evidence="7">RNA polymerase, sigma-24 subunit, RpoE</fullName>
    </submittedName>
</protein>
<dbReference type="SUPFAM" id="SSF88946">
    <property type="entry name" value="Sigma2 domain of RNA polymerase sigma factors"/>
    <property type="match status" value="1"/>
</dbReference>
<dbReference type="InterPro" id="IPR007627">
    <property type="entry name" value="RNA_pol_sigma70_r2"/>
</dbReference>
<evidence type="ECO:0000256" key="4">
    <source>
        <dbReference type="ARBA" id="ARBA00023163"/>
    </source>
</evidence>
<name>A0A1M7GT27_9HYPH</name>
<evidence type="ECO:0000259" key="6">
    <source>
        <dbReference type="Pfam" id="PF08281"/>
    </source>
</evidence>
<dbReference type="EMBL" id="FRBW01000002">
    <property type="protein sequence ID" value="SHM19315.1"/>
    <property type="molecule type" value="Genomic_DNA"/>
</dbReference>
<organism evidence="7 8">
    <name type="scientific">Roseibium suaedae</name>
    <dbReference type="NCBI Taxonomy" id="735517"/>
    <lineage>
        <taxon>Bacteria</taxon>
        <taxon>Pseudomonadati</taxon>
        <taxon>Pseudomonadota</taxon>
        <taxon>Alphaproteobacteria</taxon>
        <taxon>Hyphomicrobiales</taxon>
        <taxon>Stappiaceae</taxon>
        <taxon>Roseibium</taxon>
    </lineage>
</organism>
<keyword evidence="8" id="KW-1185">Reference proteome</keyword>
<dbReference type="STRING" id="735517.SAMN05444272_2010"/>
<evidence type="ECO:0000256" key="3">
    <source>
        <dbReference type="ARBA" id="ARBA00023082"/>
    </source>
</evidence>
<dbReference type="Proteomes" id="UP000186002">
    <property type="component" value="Unassembled WGS sequence"/>
</dbReference>
<dbReference type="InterPro" id="IPR039425">
    <property type="entry name" value="RNA_pol_sigma-70-like"/>
</dbReference>
<dbReference type="Gene3D" id="1.10.1740.10">
    <property type="match status" value="1"/>
</dbReference>
<evidence type="ECO:0000313" key="8">
    <source>
        <dbReference type="Proteomes" id="UP000186002"/>
    </source>
</evidence>
<proteinExistence type="inferred from homology"/>
<dbReference type="PANTHER" id="PTHR43133">
    <property type="entry name" value="RNA POLYMERASE ECF-TYPE SIGMA FACTO"/>
    <property type="match status" value="1"/>
</dbReference>
<dbReference type="Gene3D" id="1.10.10.10">
    <property type="entry name" value="Winged helix-like DNA-binding domain superfamily/Winged helix DNA-binding domain"/>
    <property type="match status" value="1"/>
</dbReference>
<feature type="domain" description="RNA polymerase sigma-70 region 2" evidence="5">
    <location>
        <begin position="63"/>
        <end position="123"/>
    </location>
</feature>
<dbReference type="Pfam" id="PF08281">
    <property type="entry name" value="Sigma70_r4_2"/>
    <property type="match status" value="1"/>
</dbReference>
<evidence type="ECO:0000256" key="1">
    <source>
        <dbReference type="ARBA" id="ARBA00010641"/>
    </source>
</evidence>
<keyword evidence="3" id="KW-0731">Sigma factor</keyword>
<dbReference type="PANTHER" id="PTHR43133:SF25">
    <property type="entry name" value="RNA POLYMERASE SIGMA FACTOR RFAY-RELATED"/>
    <property type="match status" value="1"/>
</dbReference>
<dbReference type="Pfam" id="PF04542">
    <property type="entry name" value="Sigma70_r2"/>
    <property type="match status" value="1"/>
</dbReference>
<sequence>MMRLAGPRIYSHREEARVFSAIENKACLGDREGFVTNRDEPENGALASAAGIWMSWIEDAVVLKRRALRLTRGNREDAEDLLSSTLVKAVAHVERHETEIREPRAFLLFAMKNEHISRMRRVQSERQVRDFGADIYVDHESSLSSNQPDQENLLRHQDTLRAVVHVVNALPPELRKVFRLRFCEEQSYRVIAEQLEISEPLARKRVQHLRERLRQALGEGEGCRLPESCMPEKSLKRLSRAAG</sequence>
<dbReference type="InterPro" id="IPR013324">
    <property type="entry name" value="RNA_pol_sigma_r3/r4-like"/>
</dbReference>
<dbReference type="InterPro" id="IPR014284">
    <property type="entry name" value="RNA_pol_sigma-70_dom"/>
</dbReference>
<dbReference type="AlphaFoldDB" id="A0A1M7GT27"/>
<accession>A0A1M7GT27</accession>
<dbReference type="GO" id="GO:0006352">
    <property type="term" value="P:DNA-templated transcription initiation"/>
    <property type="evidence" value="ECO:0007669"/>
    <property type="project" value="InterPro"/>
</dbReference>
<dbReference type="GO" id="GO:0016987">
    <property type="term" value="F:sigma factor activity"/>
    <property type="evidence" value="ECO:0007669"/>
    <property type="project" value="UniProtKB-KW"/>
</dbReference>
<evidence type="ECO:0000313" key="7">
    <source>
        <dbReference type="EMBL" id="SHM19315.1"/>
    </source>
</evidence>
<comment type="similarity">
    <text evidence="1">Belongs to the sigma-70 factor family. ECF subfamily.</text>
</comment>
<dbReference type="GO" id="GO:0003677">
    <property type="term" value="F:DNA binding"/>
    <property type="evidence" value="ECO:0007669"/>
    <property type="project" value="InterPro"/>
</dbReference>
<dbReference type="InterPro" id="IPR036388">
    <property type="entry name" value="WH-like_DNA-bd_sf"/>
</dbReference>
<keyword evidence="4" id="KW-0804">Transcription</keyword>
<dbReference type="SUPFAM" id="SSF88659">
    <property type="entry name" value="Sigma3 and sigma4 domains of RNA polymerase sigma factors"/>
    <property type="match status" value="1"/>
</dbReference>
<keyword evidence="2" id="KW-0805">Transcription regulation</keyword>